<feature type="region of interest" description="Disordered" evidence="6">
    <location>
        <begin position="322"/>
        <end position="395"/>
    </location>
</feature>
<keyword evidence="5" id="KW-0498">Mitosis</keyword>
<evidence type="ECO:0000256" key="3">
    <source>
        <dbReference type="ARBA" id="ARBA00022618"/>
    </source>
</evidence>
<dbReference type="Proteomes" id="UP001151582">
    <property type="component" value="Unassembled WGS sequence"/>
</dbReference>
<gene>
    <name evidence="8" type="ORF">H4R34_001894</name>
</gene>
<feature type="compositionally biased region" description="Polar residues" evidence="6">
    <location>
        <begin position="342"/>
        <end position="370"/>
    </location>
</feature>
<feature type="region of interest" description="Disordered" evidence="6">
    <location>
        <begin position="586"/>
        <end position="717"/>
    </location>
</feature>
<comment type="subcellular location">
    <subcellularLocation>
        <location evidence="1">Cytoplasm</location>
        <location evidence="1">Cytoskeleton</location>
        <location evidence="1">Spindle</location>
    </subcellularLocation>
</comment>
<evidence type="ECO:0000259" key="7">
    <source>
        <dbReference type="Pfam" id="PF12348"/>
    </source>
</evidence>
<name>A0A9W8B2S1_9FUNG</name>
<feature type="compositionally biased region" description="Polar residues" evidence="6">
    <location>
        <begin position="489"/>
        <end position="498"/>
    </location>
</feature>
<dbReference type="EMBL" id="JANBQB010000107">
    <property type="protein sequence ID" value="KAJ1981912.1"/>
    <property type="molecule type" value="Genomic_DNA"/>
</dbReference>
<evidence type="ECO:0000256" key="1">
    <source>
        <dbReference type="ARBA" id="ARBA00004186"/>
    </source>
</evidence>
<evidence type="ECO:0000313" key="9">
    <source>
        <dbReference type="Proteomes" id="UP001151582"/>
    </source>
</evidence>
<evidence type="ECO:0000256" key="5">
    <source>
        <dbReference type="ARBA" id="ARBA00022776"/>
    </source>
</evidence>
<organism evidence="8 9">
    <name type="scientific">Dimargaris verticillata</name>
    <dbReference type="NCBI Taxonomy" id="2761393"/>
    <lineage>
        <taxon>Eukaryota</taxon>
        <taxon>Fungi</taxon>
        <taxon>Fungi incertae sedis</taxon>
        <taxon>Zoopagomycota</taxon>
        <taxon>Kickxellomycotina</taxon>
        <taxon>Dimargaritomycetes</taxon>
        <taxon>Dimargaritales</taxon>
        <taxon>Dimargaritaceae</taxon>
        <taxon>Dimargaris</taxon>
    </lineage>
</organism>
<feature type="domain" description="CLASP N-terminal" evidence="7">
    <location>
        <begin position="24"/>
        <end position="234"/>
    </location>
</feature>
<feature type="region of interest" description="Disordered" evidence="6">
    <location>
        <begin position="461"/>
        <end position="509"/>
    </location>
</feature>
<sequence length="751" mass="80898">MHAPFNQVSSVADLETHLPAIRKGLQAKEGEGTWRVIDDAISTLTALIRGGATAYPSFHSELATLATPFLTDALLTERTRLSGSAVELVVVFGQAVAKPLPVLIDVFVPSLLKLCSRTNKVFVTRAKRCMVGLIATCQMTEALSQYHEALKSTNKILRECAVEFVLATIQVASPGTLNATHLGTVELTIKDAIVDSAPKVRDTAKQCYKEYCQAYPVRLPAFHDTLSATARKYLGIGAAGTENSSKPAASRFTIALRRQKLAAIKAKQEAAAQTSDGATTDISALFSMPVIPLASNNAPQRITVVNDQPKLNFQPIPVVNLPPSNSAPASPVVSVKQPAATETGTTSSKQTSMVGSNPEDSIDQNPNLNTDVAAPHRPLKRRASSPLPKPLPDATVRLDKAPAGIFNVLKKAKAMAISNDSFPVAKYPPRTKGKPTTSRMTTAAAFPSYRRPTIASALRAQRTNHPQPSLFRTLSDTPALPANKKRRTYSQSSHSSVTVPPRPESPTRKLAQLSTMSIENGGSSHGEDQSPVDNFSTSLVIADNHSWLDKSAPSTTDAVNEPARVGRTKVSNIVASFETVAAAVAPRANTDRNPKPTTNKQSRHVLTAKSSSTTNSHRNGAGHFRSLTATRPTDTLTFTTKHPAKPRMDSQNKSKNRAAISADKTTNKACEKNDTNGRGGNISIKHTPAAVDADGKENHTAATMKPSSTTAFRRDRLTRKRQVALMRRRCRRRESQPYARMPVDGTVTRHV</sequence>
<protein>
    <recommendedName>
        <fullName evidence="7">CLASP N-terminal domain-containing protein</fullName>
    </recommendedName>
</protein>
<dbReference type="OrthoDB" id="4699125at2759"/>
<evidence type="ECO:0000256" key="4">
    <source>
        <dbReference type="ARBA" id="ARBA00022701"/>
    </source>
</evidence>
<proteinExistence type="inferred from homology"/>
<dbReference type="PANTHER" id="PTHR21567">
    <property type="entry name" value="CLASP"/>
    <property type="match status" value="1"/>
</dbReference>
<dbReference type="InterPro" id="IPR024395">
    <property type="entry name" value="CLASP_N_dom"/>
</dbReference>
<keyword evidence="3" id="KW-0132">Cell division</keyword>
<dbReference type="Gene3D" id="1.25.10.10">
    <property type="entry name" value="Leucine-rich Repeat Variant"/>
    <property type="match status" value="1"/>
</dbReference>
<dbReference type="GO" id="GO:0005881">
    <property type="term" value="C:cytoplasmic microtubule"/>
    <property type="evidence" value="ECO:0007669"/>
    <property type="project" value="TreeGrafter"/>
</dbReference>
<keyword evidence="4" id="KW-0493">Microtubule</keyword>
<dbReference type="AlphaFoldDB" id="A0A9W8B2S1"/>
<dbReference type="GO" id="GO:0000226">
    <property type="term" value="P:microtubule cytoskeleton organization"/>
    <property type="evidence" value="ECO:0007669"/>
    <property type="project" value="UniProtKB-ARBA"/>
</dbReference>
<reference evidence="8" key="1">
    <citation type="submission" date="2022-07" db="EMBL/GenBank/DDBJ databases">
        <title>Phylogenomic reconstructions and comparative analyses of Kickxellomycotina fungi.</title>
        <authorList>
            <person name="Reynolds N.K."/>
            <person name="Stajich J.E."/>
            <person name="Barry K."/>
            <person name="Grigoriev I.V."/>
            <person name="Crous P."/>
            <person name="Smith M.E."/>
        </authorList>
    </citation>
    <scope>NUCLEOTIDE SEQUENCE</scope>
    <source>
        <strain evidence="8">RSA 567</strain>
    </source>
</reference>
<evidence type="ECO:0000313" key="8">
    <source>
        <dbReference type="EMBL" id="KAJ1981912.1"/>
    </source>
</evidence>
<dbReference type="Pfam" id="PF12348">
    <property type="entry name" value="CLASP_N"/>
    <property type="match status" value="1"/>
</dbReference>
<keyword evidence="9" id="KW-1185">Reference proteome</keyword>
<dbReference type="SUPFAM" id="SSF48371">
    <property type="entry name" value="ARM repeat"/>
    <property type="match status" value="1"/>
</dbReference>
<dbReference type="PANTHER" id="PTHR21567:SF9">
    <property type="entry name" value="CLIP-ASSOCIATING PROTEIN"/>
    <property type="match status" value="1"/>
</dbReference>
<dbReference type="GO" id="GO:0000278">
    <property type="term" value="P:mitotic cell cycle"/>
    <property type="evidence" value="ECO:0007669"/>
    <property type="project" value="UniProtKB-ARBA"/>
</dbReference>
<dbReference type="InterPro" id="IPR011989">
    <property type="entry name" value="ARM-like"/>
</dbReference>
<dbReference type="InterPro" id="IPR016024">
    <property type="entry name" value="ARM-type_fold"/>
</dbReference>
<comment type="caution">
    <text evidence="8">The sequence shown here is derived from an EMBL/GenBank/DDBJ whole genome shotgun (WGS) entry which is preliminary data.</text>
</comment>
<evidence type="ECO:0000256" key="6">
    <source>
        <dbReference type="SAM" id="MobiDB-lite"/>
    </source>
</evidence>
<dbReference type="GO" id="GO:0005819">
    <property type="term" value="C:spindle"/>
    <property type="evidence" value="ECO:0007669"/>
    <property type="project" value="UniProtKB-SubCell"/>
</dbReference>
<feature type="compositionally biased region" description="Polar residues" evidence="6">
    <location>
        <begin position="461"/>
        <end position="476"/>
    </location>
</feature>
<keyword evidence="5" id="KW-0131">Cell cycle</keyword>
<dbReference type="GO" id="GO:0051301">
    <property type="term" value="P:cell division"/>
    <property type="evidence" value="ECO:0007669"/>
    <property type="project" value="UniProtKB-KW"/>
</dbReference>
<accession>A0A9W8B2S1</accession>
<feature type="compositionally biased region" description="Polar residues" evidence="6">
    <location>
        <begin position="608"/>
        <end position="618"/>
    </location>
</feature>
<dbReference type="GO" id="GO:0008017">
    <property type="term" value="F:microtubule binding"/>
    <property type="evidence" value="ECO:0007669"/>
    <property type="project" value="TreeGrafter"/>
</dbReference>
<feature type="compositionally biased region" description="Basic and acidic residues" evidence="6">
    <location>
        <begin position="665"/>
        <end position="675"/>
    </location>
</feature>
<comment type="similarity">
    <text evidence="2">Belongs to the CLASP family.</text>
</comment>
<feature type="compositionally biased region" description="Low complexity" evidence="6">
    <location>
        <begin position="322"/>
        <end position="340"/>
    </location>
</feature>
<evidence type="ECO:0000256" key="2">
    <source>
        <dbReference type="ARBA" id="ARBA00009549"/>
    </source>
</evidence>
<feature type="compositionally biased region" description="Polar residues" evidence="6">
    <location>
        <begin position="627"/>
        <end position="640"/>
    </location>
</feature>